<comment type="similarity">
    <text evidence="1">Belongs to the ATP-dependent AMP-binding enzyme family.</text>
</comment>
<sequence>MVKSTSLPEELRRHYERFDRESIAFLRSRYNRITRWVIADIVRRSAYRYPEKPALIFGNQTLTYAELDEATNRVAQGLLALGLKRFDRVAILAHNTIHHVLTWLGTAKAGGIYLAINYLLRGKDIAYCINHSEARFFIVEDALFELVEGVLGEMPTVSHRLWSNQGAGRPAPEGWLDFDVWANAQSSEEPDVELHIEDPVQMTYTSGTESLPKGVVLTNQSLMAQYMGCIVDGEYHPQDVNLNALPIFHCAQRDVFLTPFFWLGATNVLLPTADVPTILQKIEEHRATVFFAPPTVWIGLLRHPDFDKRDLSSVQKGYYGASIMPVEVLKEIQRRLPSCQRLFNYYGQTELSPYHTILKPADQLTKPGSAGMGGLNMETALLDDLCRPVQGPGIPGEICGRGPHVMLMYFKDAEKTEEAMAGGWFHSGDVGVYDEDRYITVVDRKKDMVKTGGENVSTREVEEVIYTDPRVSEVAVIGVPHPKWIEAVTAIVVPKAGQTISEEEIVALCKNELAAFKVPKAVVIVEALPKTPTGKILKRDLRRHYQNLFS</sequence>
<dbReference type="InterPro" id="IPR025110">
    <property type="entry name" value="AMP-bd_C"/>
</dbReference>
<dbReference type="AlphaFoldDB" id="A0A3N1UQZ0"/>
<reference evidence="5 6" key="1">
    <citation type="submission" date="2018-11" db="EMBL/GenBank/DDBJ databases">
        <title>Genomic Encyclopedia of Type Strains, Phase IV (KMG-IV): sequencing the most valuable type-strain genomes for metagenomic binning, comparative biology and taxonomic classification.</title>
        <authorList>
            <person name="Goeker M."/>
        </authorList>
    </citation>
    <scope>NUCLEOTIDE SEQUENCE [LARGE SCALE GENOMIC DNA]</scope>
    <source>
        <strain evidence="5 6">DSM 22027</strain>
    </source>
</reference>
<dbReference type="Proteomes" id="UP000276223">
    <property type="component" value="Unassembled WGS sequence"/>
</dbReference>
<evidence type="ECO:0000259" key="3">
    <source>
        <dbReference type="Pfam" id="PF00501"/>
    </source>
</evidence>
<protein>
    <submittedName>
        <fullName evidence="5">Fatty-acyl-CoA synthase</fullName>
    </submittedName>
</protein>
<proteinExistence type="inferred from homology"/>
<dbReference type="Pfam" id="PF13193">
    <property type="entry name" value="AMP-binding_C"/>
    <property type="match status" value="1"/>
</dbReference>
<dbReference type="PANTHER" id="PTHR43767:SF1">
    <property type="entry name" value="NONRIBOSOMAL PEPTIDE SYNTHASE PES1 (EUROFUNG)-RELATED"/>
    <property type="match status" value="1"/>
</dbReference>
<evidence type="ECO:0000256" key="1">
    <source>
        <dbReference type="ARBA" id="ARBA00006432"/>
    </source>
</evidence>
<dbReference type="Gene3D" id="3.30.300.30">
    <property type="match status" value="1"/>
</dbReference>
<dbReference type="Gene3D" id="3.40.50.12780">
    <property type="entry name" value="N-terminal domain of ligase-like"/>
    <property type="match status" value="1"/>
</dbReference>
<dbReference type="FunFam" id="3.30.300.30:FF:000008">
    <property type="entry name" value="2,3-dihydroxybenzoate-AMP ligase"/>
    <property type="match status" value="1"/>
</dbReference>
<keyword evidence="6" id="KW-1185">Reference proteome</keyword>
<dbReference type="GO" id="GO:0016878">
    <property type="term" value="F:acid-thiol ligase activity"/>
    <property type="evidence" value="ECO:0007669"/>
    <property type="project" value="UniProtKB-ARBA"/>
</dbReference>
<dbReference type="OrthoDB" id="5483897at2"/>
<dbReference type="InterPro" id="IPR000873">
    <property type="entry name" value="AMP-dep_synth/lig_dom"/>
</dbReference>
<dbReference type="InterPro" id="IPR045851">
    <property type="entry name" value="AMP-bd_C_sf"/>
</dbReference>
<evidence type="ECO:0000313" key="6">
    <source>
        <dbReference type="Proteomes" id="UP000276223"/>
    </source>
</evidence>
<dbReference type="NCBIfam" id="NF006182">
    <property type="entry name" value="PRK08316.1"/>
    <property type="match status" value="1"/>
</dbReference>
<dbReference type="Pfam" id="PF00501">
    <property type="entry name" value="AMP-binding"/>
    <property type="match status" value="1"/>
</dbReference>
<feature type="domain" description="AMP-binding enzyme C-terminal" evidence="4">
    <location>
        <begin position="460"/>
        <end position="535"/>
    </location>
</feature>
<comment type="caution">
    <text evidence="5">The sequence shown here is derived from an EMBL/GenBank/DDBJ whole genome shotgun (WGS) entry which is preliminary data.</text>
</comment>
<dbReference type="InterPro" id="IPR020845">
    <property type="entry name" value="AMP-binding_CS"/>
</dbReference>
<keyword evidence="2" id="KW-0436">Ligase</keyword>
<dbReference type="CDD" id="cd17631">
    <property type="entry name" value="FACL_FadD13-like"/>
    <property type="match status" value="1"/>
</dbReference>
<dbReference type="SUPFAM" id="SSF56801">
    <property type="entry name" value="Acetyl-CoA synthetase-like"/>
    <property type="match status" value="1"/>
</dbReference>
<dbReference type="InterPro" id="IPR050237">
    <property type="entry name" value="ATP-dep_AMP-bd_enzyme"/>
</dbReference>
<feature type="domain" description="AMP-dependent synthetase/ligase" evidence="3">
    <location>
        <begin position="43"/>
        <end position="410"/>
    </location>
</feature>
<gene>
    <name evidence="5" type="ORF">EDC27_1844</name>
</gene>
<evidence type="ECO:0000313" key="5">
    <source>
        <dbReference type="EMBL" id="ROQ92158.1"/>
    </source>
</evidence>
<dbReference type="PANTHER" id="PTHR43767">
    <property type="entry name" value="LONG-CHAIN-FATTY-ACID--COA LIGASE"/>
    <property type="match status" value="1"/>
</dbReference>
<organism evidence="5 6">
    <name type="scientific">Desulfosoma caldarium</name>
    <dbReference type="NCBI Taxonomy" id="610254"/>
    <lineage>
        <taxon>Bacteria</taxon>
        <taxon>Pseudomonadati</taxon>
        <taxon>Thermodesulfobacteriota</taxon>
        <taxon>Syntrophobacteria</taxon>
        <taxon>Syntrophobacterales</taxon>
        <taxon>Syntrophobacteraceae</taxon>
        <taxon>Desulfosoma</taxon>
    </lineage>
</organism>
<evidence type="ECO:0000256" key="2">
    <source>
        <dbReference type="ARBA" id="ARBA00022598"/>
    </source>
</evidence>
<evidence type="ECO:0000259" key="4">
    <source>
        <dbReference type="Pfam" id="PF13193"/>
    </source>
</evidence>
<dbReference type="InterPro" id="IPR042099">
    <property type="entry name" value="ANL_N_sf"/>
</dbReference>
<dbReference type="EMBL" id="RJVA01000012">
    <property type="protein sequence ID" value="ROQ92158.1"/>
    <property type="molecule type" value="Genomic_DNA"/>
</dbReference>
<name>A0A3N1UQZ0_9BACT</name>
<dbReference type="RefSeq" id="WP_123290323.1">
    <property type="nucleotide sequence ID" value="NZ_RJVA01000012.1"/>
</dbReference>
<dbReference type="PROSITE" id="PS00455">
    <property type="entry name" value="AMP_BINDING"/>
    <property type="match status" value="1"/>
</dbReference>
<accession>A0A3N1UQZ0</accession>